<evidence type="ECO:0000259" key="17">
    <source>
        <dbReference type="Pfam" id="PF16212"/>
    </source>
</evidence>
<evidence type="ECO:0000256" key="11">
    <source>
        <dbReference type="ARBA" id="ARBA00034036"/>
    </source>
</evidence>
<feature type="binding site" evidence="14">
    <location>
        <position position="437"/>
    </location>
    <ligand>
        <name>Mg(2+)</name>
        <dbReference type="ChEBI" id="CHEBI:18420"/>
    </ligand>
</feature>
<dbReference type="GO" id="GO:0016887">
    <property type="term" value="F:ATP hydrolysis activity"/>
    <property type="evidence" value="ECO:0007669"/>
    <property type="project" value="InterPro"/>
</dbReference>
<feature type="transmembrane region" description="Helical" evidence="15">
    <location>
        <begin position="1219"/>
        <end position="1240"/>
    </location>
</feature>
<dbReference type="NCBIfam" id="TIGR01652">
    <property type="entry name" value="ATPase-Plipid"/>
    <property type="match status" value="1"/>
</dbReference>
<keyword evidence="10 15" id="KW-0472">Membrane</keyword>
<feature type="transmembrane region" description="Helical" evidence="15">
    <location>
        <begin position="103"/>
        <end position="123"/>
    </location>
</feature>
<comment type="cofactor">
    <cofactor evidence="14">
        <name>Mg(2+)</name>
        <dbReference type="ChEBI" id="CHEBI:18420"/>
    </cofactor>
</comment>
<dbReference type="GO" id="GO:0005886">
    <property type="term" value="C:plasma membrane"/>
    <property type="evidence" value="ECO:0007669"/>
    <property type="project" value="TreeGrafter"/>
</dbReference>
<feature type="binding site" evidence="13">
    <location>
        <position position="723"/>
    </location>
    <ligand>
        <name>ATP</name>
        <dbReference type="ChEBI" id="CHEBI:30616"/>
    </ligand>
</feature>
<feature type="binding site" evidence="13">
    <location>
        <position position="436"/>
    </location>
    <ligand>
        <name>ATP</name>
        <dbReference type="ChEBI" id="CHEBI:30616"/>
    </ligand>
</feature>
<feature type="binding site" evidence="13">
    <location>
        <position position="437"/>
    </location>
    <ligand>
        <name>ATP</name>
        <dbReference type="ChEBI" id="CHEBI:30616"/>
    </ligand>
</feature>
<keyword evidence="7 14" id="KW-0460">Magnesium</keyword>
<evidence type="ECO:0000256" key="14">
    <source>
        <dbReference type="PIRSR" id="PIRSR606539-3"/>
    </source>
</evidence>
<keyword evidence="9 15" id="KW-1133">Transmembrane helix</keyword>
<evidence type="ECO:0000256" key="3">
    <source>
        <dbReference type="ARBA" id="ARBA00022692"/>
    </source>
</evidence>
<feature type="binding site" evidence="13">
    <location>
        <position position="435"/>
    </location>
    <ligand>
        <name>ATP</name>
        <dbReference type="ChEBI" id="CHEBI:30616"/>
    </ligand>
</feature>
<dbReference type="SUPFAM" id="SSF81653">
    <property type="entry name" value="Calcium ATPase, transduction domain A"/>
    <property type="match status" value="1"/>
</dbReference>
<evidence type="ECO:0000256" key="5">
    <source>
        <dbReference type="ARBA" id="ARBA00022741"/>
    </source>
</evidence>
<evidence type="ECO:0000313" key="18">
    <source>
        <dbReference type="Proteomes" id="UP000050795"/>
    </source>
</evidence>
<sequence>MEQVNNIKINYNSSSLSQVTPSTTSSSSESLLPRTVHALHLLTYSPITFTNVYEFCNNEIKTSIYTIWNFLPKVIYEQLHSMSVVFFLLVAIIHMFADGATSVFAIIGPLSFVLLVSLLKDAIYDILRHRRDKQVNERKYPVMYIDQESNTLQWKSIQSKDITVGDVIMCKNDEEFPCDLIILATSSNDCSCRLTTVNLDGESTIKTHYSMLDTHNIYKNYLNDSITYSLNNEFNDILKTLYIKVDCQHPNEDFTHFEGCITLSNGKLNQPLKLNNILYRGAKLKTTRCIIGLVVYTGRETKLLLNSKQPKRKYSSRESKANVILFTFMIIMSALCIIFSVITKNWSISHLTNPFIPAPNFKYWSQVKDVFRFLFILNYLIPISLIITVEIQQILAAYFISSDLRMYDSEQDIATKSNTPQLIDELGQIKYLFSDKTGTLTQNEMLLHTIAVLNTNKVYLFNDEYENINDIHEETNSYKSYICKSEMYRLKEISRRKNRFGHIGVIYEKLIDSNADCYEDNPAFESSSDSETDIEDDMDEIADDIRNRQQVNKIKAVNRKVNNLSITGNHPRFNNEEQLPDELLKCLTTLALCHTVEINQSDEDKQNSSVDQLTKYLNMENFYQASSIDEKALVIGAAKLGVRFMGSSICEQNSSSRIYRVEYDLCMYNNNNNGNNENNNVNSQDQFVSVEYIIDAVLDFDSFRKRMTVMARHPDGTCYIHCKGAESSMFEISNLSPSNTHKLANKHVTQFAMDGLRTLVYASRQVNSSEYEELLAELQHANSLFGLERVNALKVIYAKIESNLTLVSVTGVEDKLQPDVEQTLKSLREAGIQVWVLTGDKEETAITVSRSAGHFAPNMNLVRLTNCEDFLSLASKLFNHLEDLKVRRRERSTKQRIKNYMKKSFDLLKDKTDKYIYDKNEITENFENQRVSSIAGLKKLFTNKIQVELNRPRYRHSQRPGSAREPIGLVIDGKSLRYALHPSLQSAFLDLCLHLTTVLCCRMTPLQKASVVQLVRSGLADYGKSPVTAAIGDGGNDVAMLLQANIGIGVFGKEGKEAVRASDYAIPQFKYLQRLLLVHGHQSNYRICMTMNLFYYKCVTFVTTQILYTFYSGYSAVSTFETVLFSIYNLTVTSIMCLLFGMFERHLPDKILNDNPYLYRLLTHQANLRAWYIWLWIFDGIWHGGVIFYAATYIFSGGSLYSEGTFYESYGNVQHLFDMSLYGCATYLFVWLSVTLRIFIVTRDFNIVVFSGFLITMIVNTIILMALQSTTTLDNINLFSYTKLSKSAAFWFTLPIVLTIANIPSLIWRIISDAWWNLQIQLSSIPQKHIRRKHRRSLSVWIRALTTSYLGNSSDQMYQKNTDKIES</sequence>
<dbReference type="PROSITE" id="PS00154">
    <property type="entry name" value="ATPASE_E1_E2"/>
    <property type="match status" value="1"/>
</dbReference>
<dbReference type="Pfam" id="PF16209">
    <property type="entry name" value="PhoLip_ATPase_N"/>
    <property type="match status" value="1"/>
</dbReference>
<dbReference type="InterPro" id="IPR023299">
    <property type="entry name" value="ATPase_P-typ_cyto_dom_N"/>
</dbReference>
<dbReference type="Pfam" id="PF16212">
    <property type="entry name" value="PhoLip_ATPase_C"/>
    <property type="match status" value="1"/>
</dbReference>
<evidence type="ECO:0000256" key="2">
    <source>
        <dbReference type="ARBA" id="ARBA00008109"/>
    </source>
</evidence>
<dbReference type="NCBIfam" id="TIGR01494">
    <property type="entry name" value="ATPase_P-type"/>
    <property type="match status" value="1"/>
</dbReference>
<reference evidence="19" key="2">
    <citation type="submission" date="2023-11" db="UniProtKB">
        <authorList>
            <consortium name="WormBaseParasite"/>
        </authorList>
    </citation>
    <scope>IDENTIFICATION</scope>
</reference>
<dbReference type="GO" id="GO:0005524">
    <property type="term" value="F:ATP binding"/>
    <property type="evidence" value="ECO:0007669"/>
    <property type="project" value="UniProtKB-UniRule"/>
</dbReference>
<dbReference type="InterPro" id="IPR036412">
    <property type="entry name" value="HAD-like_sf"/>
</dbReference>
<dbReference type="InterPro" id="IPR023214">
    <property type="entry name" value="HAD_sf"/>
</dbReference>
<evidence type="ECO:0000256" key="15">
    <source>
        <dbReference type="RuleBase" id="RU362033"/>
    </source>
</evidence>
<dbReference type="SFLD" id="SFLDG00002">
    <property type="entry name" value="C1.7:_P-type_atpase_like"/>
    <property type="match status" value="1"/>
</dbReference>
<feature type="binding site" evidence="13">
    <location>
        <position position="838"/>
    </location>
    <ligand>
        <name>ATP</name>
        <dbReference type="ChEBI" id="CHEBI:30616"/>
    </ligand>
</feature>
<dbReference type="EC" id="7.6.2.1" evidence="15"/>
<feature type="transmembrane region" description="Helical" evidence="15">
    <location>
        <begin position="1170"/>
        <end position="1195"/>
    </location>
</feature>
<feature type="binding site" evidence="14">
    <location>
        <position position="1037"/>
    </location>
    <ligand>
        <name>Mg(2+)</name>
        <dbReference type="ChEBI" id="CHEBI:18420"/>
    </ligand>
</feature>
<keyword evidence="3 15" id="KW-0812">Transmembrane</keyword>
<evidence type="ECO:0000256" key="7">
    <source>
        <dbReference type="ARBA" id="ARBA00022842"/>
    </source>
</evidence>
<dbReference type="SUPFAM" id="SSF56784">
    <property type="entry name" value="HAD-like"/>
    <property type="match status" value="1"/>
</dbReference>
<organism evidence="18 19">
    <name type="scientific">Trichobilharzia regenti</name>
    <name type="common">Nasal bird schistosome</name>
    <dbReference type="NCBI Taxonomy" id="157069"/>
    <lineage>
        <taxon>Eukaryota</taxon>
        <taxon>Metazoa</taxon>
        <taxon>Spiralia</taxon>
        <taxon>Lophotrochozoa</taxon>
        <taxon>Platyhelminthes</taxon>
        <taxon>Trematoda</taxon>
        <taxon>Digenea</taxon>
        <taxon>Strigeidida</taxon>
        <taxon>Schistosomatoidea</taxon>
        <taxon>Schistosomatidae</taxon>
        <taxon>Trichobilharzia</taxon>
    </lineage>
</organism>
<feature type="active site" description="4-aspartylphosphate intermediate" evidence="12">
    <location>
        <position position="435"/>
    </location>
</feature>
<feature type="transmembrane region" description="Helical" evidence="15">
    <location>
        <begin position="1123"/>
        <end position="1143"/>
    </location>
</feature>
<evidence type="ECO:0000256" key="8">
    <source>
        <dbReference type="ARBA" id="ARBA00022967"/>
    </source>
</evidence>
<evidence type="ECO:0000313" key="19">
    <source>
        <dbReference type="WBParaSite" id="TREG1_33600.1"/>
    </source>
</evidence>
<keyword evidence="5 13" id="KW-0547">Nucleotide-binding</keyword>
<feature type="transmembrane region" description="Helical" evidence="15">
    <location>
        <begin position="1247"/>
        <end position="1268"/>
    </location>
</feature>
<proteinExistence type="inferred from homology"/>
<feature type="domain" description="P-type ATPase C-terminal" evidence="17">
    <location>
        <begin position="1059"/>
        <end position="1316"/>
    </location>
</feature>
<comment type="subcellular location">
    <subcellularLocation>
        <location evidence="1 15">Membrane</location>
        <topology evidence="1 15">Multi-pass membrane protein</topology>
    </subcellularLocation>
</comment>
<feature type="binding site" evidence="14">
    <location>
        <position position="1033"/>
    </location>
    <ligand>
        <name>Mg(2+)</name>
        <dbReference type="ChEBI" id="CHEBI:18420"/>
    </ligand>
</feature>
<dbReference type="InterPro" id="IPR008250">
    <property type="entry name" value="ATPase_P-typ_transduc_dom_A_sf"/>
</dbReference>
<dbReference type="PANTHER" id="PTHR24092:SF175">
    <property type="entry name" value="PHOSPHOLIPID-TRANSPORTING ATPASE"/>
    <property type="match status" value="1"/>
</dbReference>
<evidence type="ECO:0000256" key="4">
    <source>
        <dbReference type="ARBA" id="ARBA00022723"/>
    </source>
</evidence>
<evidence type="ECO:0000256" key="9">
    <source>
        <dbReference type="ARBA" id="ARBA00022989"/>
    </source>
</evidence>
<dbReference type="Proteomes" id="UP000050795">
    <property type="component" value="Unassembled WGS sequence"/>
</dbReference>
<comment type="catalytic activity">
    <reaction evidence="11 15">
        <text>ATP + H2O + phospholipidSide 1 = ADP + phosphate + phospholipidSide 2.</text>
        <dbReference type="EC" id="7.6.2.1"/>
    </reaction>
</comment>
<comment type="similarity">
    <text evidence="2 15">Belongs to the cation transport ATPase (P-type) (TC 3.A.3) family. Type IV subfamily.</text>
</comment>
<feature type="binding site" evidence="13">
    <location>
        <position position="1036"/>
    </location>
    <ligand>
        <name>ATP</name>
        <dbReference type="ChEBI" id="CHEBI:30616"/>
    </ligand>
</feature>
<feature type="binding site" evidence="13">
    <location>
        <position position="839"/>
    </location>
    <ligand>
        <name>ATP</name>
        <dbReference type="ChEBI" id="CHEBI:30616"/>
    </ligand>
</feature>
<evidence type="ECO:0000259" key="16">
    <source>
        <dbReference type="Pfam" id="PF16209"/>
    </source>
</evidence>
<evidence type="ECO:0000256" key="13">
    <source>
        <dbReference type="PIRSR" id="PIRSR606539-2"/>
    </source>
</evidence>
<feature type="domain" description="P-type ATPase N-terminal" evidence="16">
    <location>
        <begin position="53"/>
        <end position="97"/>
    </location>
</feature>
<evidence type="ECO:0000256" key="6">
    <source>
        <dbReference type="ARBA" id="ARBA00022840"/>
    </source>
</evidence>
<dbReference type="InterPro" id="IPR001757">
    <property type="entry name" value="P_typ_ATPase"/>
</dbReference>
<dbReference type="InterPro" id="IPR044492">
    <property type="entry name" value="P_typ_ATPase_HD_dom"/>
</dbReference>
<feature type="binding site" evidence="13">
    <location>
        <position position="700"/>
    </location>
    <ligand>
        <name>ATP</name>
        <dbReference type="ChEBI" id="CHEBI:30616"/>
    </ligand>
</feature>
<dbReference type="GO" id="GO:0000287">
    <property type="term" value="F:magnesium ion binding"/>
    <property type="evidence" value="ECO:0007669"/>
    <property type="project" value="UniProtKB-UniRule"/>
</dbReference>
<evidence type="ECO:0000256" key="1">
    <source>
        <dbReference type="ARBA" id="ARBA00004141"/>
    </source>
</evidence>
<dbReference type="WBParaSite" id="TREG1_33600.1">
    <property type="protein sequence ID" value="TREG1_33600.1"/>
    <property type="gene ID" value="TREG1_33600"/>
</dbReference>
<dbReference type="InterPro" id="IPR018303">
    <property type="entry name" value="ATPase_P-typ_P_site"/>
</dbReference>
<protein>
    <recommendedName>
        <fullName evidence="15">Phospholipid-transporting ATPase</fullName>
        <ecNumber evidence="15">7.6.2.1</ecNumber>
    </recommendedName>
</protein>
<dbReference type="InterPro" id="IPR032631">
    <property type="entry name" value="P-type_ATPase_N"/>
</dbReference>
<keyword evidence="4 14" id="KW-0479">Metal-binding</keyword>
<dbReference type="Pfam" id="PF13246">
    <property type="entry name" value="Cation_ATPase"/>
    <property type="match status" value="1"/>
</dbReference>
<dbReference type="SUPFAM" id="SSF81665">
    <property type="entry name" value="Calcium ATPase, transmembrane domain M"/>
    <property type="match status" value="1"/>
</dbReference>
<dbReference type="InterPro" id="IPR023298">
    <property type="entry name" value="ATPase_P-typ_TM_dom_sf"/>
</dbReference>
<dbReference type="SUPFAM" id="SSF81660">
    <property type="entry name" value="Metal cation-transporting ATPase, ATP-binding domain N"/>
    <property type="match status" value="1"/>
</dbReference>
<dbReference type="PANTHER" id="PTHR24092">
    <property type="entry name" value="PROBABLE PHOSPHOLIPID-TRANSPORTING ATPASE"/>
    <property type="match status" value="1"/>
</dbReference>
<name>A0AA85JPE3_TRIRE</name>
<feature type="transmembrane region" description="Helical" evidence="15">
    <location>
        <begin position="1288"/>
        <end position="1311"/>
    </location>
</feature>
<feature type="binding site" evidence="13">
    <location>
        <position position="757"/>
    </location>
    <ligand>
        <name>ATP</name>
        <dbReference type="ChEBI" id="CHEBI:30616"/>
    </ligand>
</feature>
<keyword evidence="18" id="KW-1185">Reference proteome</keyword>
<reference evidence="18" key="1">
    <citation type="submission" date="2022-06" db="EMBL/GenBank/DDBJ databases">
        <authorList>
            <person name="Berger JAMES D."/>
            <person name="Berger JAMES D."/>
        </authorList>
    </citation>
    <scope>NUCLEOTIDE SEQUENCE [LARGE SCALE GENOMIC DNA]</scope>
</reference>
<feature type="binding site" evidence="13">
    <location>
        <position position="1002"/>
    </location>
    <ligand>
        <name>ATP</name>
        <dbReference type="ChEBI" id="CHEBI:30616"/>
    </ligand>
</feature>
<keyword evidence="8 15" id="KW-1278">Translocase</keyword>
<dbReference type="GO" id="GO:0045332">
    <property type="term" value="P:phospholipid translocation"/>
    <property type="evidence" value="ECO:0007669"/>
    <property type="project" value="TreeGrafter"/>
</dbReference>
<dbReference type="Gene3D" id="3.40.50.1000">
    <property type="entry name" value="HAD superfamily/HAD-like"/>
    <property type="match status" value="1"/>
</dbReference>
<feature type="transmembrane region" description="Helical" evidence="15">
    <location>
        <begin position="1093"/>
        <end position="1111"/>
    </location>
</feature>
<dbReference type="GO" id="GO:0140326">
    <property type="term" value="F:ATPase-coupled intramembrane lipid transporter activity"/>
    <property type="evidence" value="ECO:0007669"/>
    <property type="project" value="UniProtKB-EC"/>
</dbReference>
<evidence type="ECO:0000256" key="10">
    <source>
        <dbReference type="ARBA" id="ARBA00023136"/>
    </source>
</evidence>
<dbReference type="PRINTS" id="PR00119">
    <property type="entry name" value="CATATPASE"/>
</dbReference>
<accession>A0AA85JPE3</accession>
<evidence type="ECO:0000256" key="12">
    <source>
        <dbReference type="PIRSR" id="PIRSR606539-1"/>
    </source>
</evidence>
<feature type="binding site" evidence="13">
    <location>
        <position position="630"/>
    </location>
    <ligand>
        <name>ATP</name>
        <dbReference type="ChEBI" id="CHEBI:30616"/>
    </ligand>
</feature>
<dbReference type="GO" id="GO:0005783">
    <property type="term" value="C:endoplasmic reticulum"/>
    <property type="evidence" value="ECO:0007669"/>
    <property type="project" value="TreeGrafter"/>
</dbReference>
<feature type="transmembrane region" description="Helical" evidence="15">
    <location>
        <begin position="321"/>
        <end position="342"/>
    </location>
</feature>
<dbReference type="InterPro" id="IPR006539">
    <property type="entry name" value="P-type_ATPase_IV"/>
</dbReference>
<feature type="binding site" evidence="14">
    <location>
        <position position="435"/>
    </location>
    <ligand>
        <name>Mg(2+)</name>
        <dbReference type="ChEBI" id="CHEBI:18420"/>
    </ligand>
</feature>
<dbReference type="SFLD" id="SFLDS00003">
    <property type="entry name" value="Haloacid_Dehalogenase"/>
    <property type="match status" value="1"/>
</dbReference>
<feature type="transmembrane region" description="Helical" evidence="15">
    <location>
        <begin position="79"/>
        <end position="97"/>
    </location>
</feature>
<feature type="transmembrane region" description="Helical" evidence="15">
    <location>
        <begin position="373"/>
        <end position="400"/>
    </location>
</feature>
<dbReference type="SFLD" id="SFLDF00027">
    <property type="entry name" value="p-type_atpase"/>
    <property type="match status" value="1"/>
</dbReference>
<dbReference type="Gene3D" id="3.40.1110.10">
    <property type="entry name" value="Calcium-transporting ATPase, cytoplasmic domain N"/>
    <property type="match status" value="1"/>
</dbReference>
<dbReference type="InterPro" id="IPR032630">
    <property type="entry name" value="P_typ_ATPase_c"/>
</dbReference>
<keyword evidence="6 13" id="KW-0067">ATP-binding</keyword>
<feature type="binding site" evidence="13">
    <location>
        <position position="1037"/>
    </location>
    <ligand>
        <name>ATP</name>
        <dbReference type="ChEBI" id="CHEBI:30616"/>
    </ligand>
</feature>
<feature type="binding site" evidence="13">
    <location>
        <position position="840"/>
    </location>
    <ligand>
        <name>ATP</name>
        <dbReference type="ChEBI" id="CHEBI:30616"/>
    </ligand>
</feature>
<feature type="binding site" evidence="13">
    <location>
        <position position="1008"/>
    </location>
    <ligand>
        <name>ATP</name>
        <dbReference type="ChEBI" id="CHEBI:30616"/>
    </ligand>
</feature>
<dbReference type="Gene3D" id="2.70.150.10">
    <property type="entry name" value="Calcium-transporting ATPase, cytoplasmic transduction domain A"/>
    <property type="match status" value="1"/>
</dbReference>